<keyword evidence="8" id="KW-1185">Reference proteome</keyword>
<dbReference type="InterPro" id="IPR039538">
    <property type="entry name" value="BetI_C"/>
</dbReference>
<evidence type="ECO:0000256" key="2">
    <source>
        <dbReference type="ARBA" id="ARBA00023015"/>
    </source>
</evidence>
<dbReference type="PANTHER" id="PTHR47506">
    <property type="entry name" value="TRANSCRIPTIONAL REGULATORY PROTEIN"/>
    <property type="match status" value="1"/>
</dbReference>
<dbReference type="PANTHER" id="PTHR47506:SF1">
    <property type="entry name" value="HTH-TYPE TRANSCRIPTIONAL REGULATOR YJDC"/>
    <property type="match status" value="1"/>
</dbReference>
<sequence length="196" mass="21340">MPRVSQEYRDARRAQILAGARRCFVRDGFHGTSMQDLLTEVGLSSGAVYRYFPGKRDMIVAIAEENLAEVAAEIRRMTGARPQVGIGEVLAGIFQVIRERHEQDGFATIAVLVWAESLRDPGLAERIRSTLSGVTAELTELVRERQEQGVLPAGVPPEQLTQVIVAAVPGYILQLATLGPVVVEGLPGAVRALWPD</sequence>
<evidence type="ECO:0000256" key="5">
    <source>
        <dbReference type="PROSITE-ProRule" id="PRU00335"/>
    </source>
</evidence>
<feature type="domain" description="HTH tetR-type" evidence="6">
    <location>
        <begin position="10"/>
        <end position="70"/>
    </location>
</feature>
<dbReference type="SUPFAM" id="SSF46689">
    <property type="entry name" value="Homeodomain-like"/>
    <property type="match status" value="1"/>
</dbReference>
<evidence type="ECO:0000256" key="1">
    <source>
        <dbReference type="ARBA" id="ARBA00022491"/>
    </source>
</evidence>
<dbReference type="RefSeq" id="WP_069462246.1">
    <property type="nucleotide sequence ID" value="NZ_FODD01000013.1"/>
</dbReference>
<dbReference type="InterPro" id="IPR023772">
    <property type="entry name" value="DNA-bd_HTH_TetR-type_CS"/>
</dbReference>
<keyword evidence="3 5" id="KW-0238">DNA-binding</keyword>
<evidence type="ECO:0000256" key="4">
    <source>
        <dbReference type="ARBA" id="ARBA00023163"/>
    </source>
</evidence>
<dbReference type="Pfam" id="PF13977">
    <property type="entry name" value="TetR_C_6"/>
    <property type="match status" value="1"/>
</dbReference>
<dbReference type="AlphaFoldDB" id="A0A1H8KIS3"/>
<organism evidence="7 8">
    <name type="scientific">Actinacidiphila rubida</name>
    <dbReference type="NCBI Taxonomy" id="310780"/>
    <lineage>
        <taxon>Bacteria</taxon>
        <taxon>Bacillati</taxon>
        <taxon>Actinomycetota</taxon>
        <taxon>Actinomycetes</taxon>
        <taxon>Kitasatosporales</taxon>
        <taxon>Streptomycetaceae</taxon>
        <taxon>Actinacidiphila</taxon>
    </lineage>
</organism>
<dbReference type="InterPro" id="IPR001647">
    <property type="entry name" value="HTH_TetR"/>
</dbReference>
<dbReference type="InterPro" id="IPR009057">
    <property type="entry name" value="Homeodomain-like_sf"/>
</dbReference>
<name>A0A1H8KIS3_9ACTN</name>
<dbReference type="Proteomes" id="UP000181951">
    <property type="component" value="Unassembled WGS sequence"/>
</dbReference>
<dbReference type="Pfam" id="PF00440">
    <property type="entry name" value="TetR_N"/>
    <property type="match status" value="1"/>
</dbReference>
<keyword evidence="2" id="KW-0805">Transcription regulation</keyword>
<proteinExistence type="predicted"/>
<dbReference type="EMBL" id="FODD01000013">
    <property type="protein sequence ID" value="SEN92880.1"/>
    <property type="molecule type" value="Genomic_DNA"/>
</dbReference>
<dbReference type="SUPFAM" id="SSF48498">
    <property type="entry name" value="Tetracyclin repressor-like, C-terminal domain"/>
    <property type="match status" value="1"/>
</dbReference>
<dbReference type="PROSITE" id="PS50977">
    <property type="entry name" value="HTH_TETR_2"/>
    <property type="match status" value="1"/>
</dbReference>
<evidence type="ECO:0000259" key="6">
    <source>
        <dbReference type="PROSITE" id="PS50977"/>
    </source>
</evidence>
<evidence type="ECO:0000313" key="8">
    <source>
        <dbReference type="Proteomes" id="UP000181951"/>
    </source>
</evidence>
<reference evidence="7 8" key="1">
    <citation type="submission" date="2016-10" db="EMBL/GenBank/DDBJ databases">
        <authorList>
            <person name="de Groot N.N."/>
        </authorList>
    </citation>
    <scope>NUCLEOTIDE SEQUENCE [LARGE SCALE GENOMIC DNA]</scope>
    <source>
        <strain evidence="7 8">CGMCC 4.2026</strain>
    </source>
</reference>
<keyword evidence="1" id="KW-0678">Repressor</keyword>
<dbReference type="PROSITE" id="PS01081">
    <property type="entry name" value="HTH_TETR_1"/>
    <property type="match status" value="1"/>
</dbReference>
<accession>A0A1H8KIS3</accession>
<evidence type="ECO:0000313" key="7">
    <source>
        <dbReference type="EMBL" id="SEN92880.1"/>
    </source>
</evidence>
<protein>
    <submittedName>
        <fullName evidence="7">Transcriptional regulator, TetR family</fullName>
    </submittedName>
</protein>
<dbReference type="STRING" id="310780.SAMN05216267_101333"/>
<gene>
    <name evidence="7" type="ORF">SAMN05216267_101333</name>
</gene>
<dbReference type="PRINTS" id="PR00455">
    <property type="entry name" value="HTHTETR"/>
</dbReference>
<dbReference type="Gene3D" id="1.10.357.10">
    <property type="entry name" value="Tetracycline Repressor, domain 2"/>
    <property type="match status" value="1"/>
</dbReference>
<feature type="DNA-binding region" description="H-T-H motif" evidence="5">
    <location>
        <begin position="33"/>
        <end position="52"/>
    </location>
</feature>
<evidence type="ECO:0000256" key="3">
    <source>
        <dbReference type="ARBA" id="ARBA00023125"/>
    </source>
</evidence>
<keyword evidence="4" id="KW-0804">Transcription</keyword>
<dbReference type="OrthoDB" id="5242390at2"/>
<dbReference type="InterPro" id="IPR036271">
    <property type="entry name" value="Tet_transcr_reg_TetR-rel_C_sf"/>
</dbReference>
<dbReference type="GO" id="GO:0003677">
    <property type="term" value="F:DNA binding"/>
    <property type="evidence" value="ECO:0007669"/>
    <property type="project" value="UniProtKB-UniRule"/>
</dbReference>